<dbReference type="GO" id="GO:0009451">
    <property type="term" value="P:RNA modification"/>
    <property type="evidence" value="ECO:0007669"/>
    <property type="project" value="InterPro"/>
</dbReference>
<evidence type="ECO:0000256" key="4">
    <source>
        <dbReference type="SAM" id="SignalP"/>
    </source>
</evidence>
<proteinExistence type="inferred from homology"/>
<dbReference type="SMR" id="A0A445AED6"/>
<dbReference type="GO" id="GO:0008270">
    <property type="term" value="F:zinc ion binding"/>
    <property type="evidence" value="ECO:0007669"/>
    <property type="project" value="InterPro"/>
</dbReference>
<feature type="signal peptide" evidence="4">
    <location>
        <begin position="1"/>
        <end position="22"/>
    </location>
</feature>
<dbReference type="InterPro" id="IPR046848">
    <property type="entry name" value="E_motif"/>
</dbReference>
<feature type="domain" description="DYW" evidence="5">
    <location>
        <begin position="886"/>
        <end position="978"/>
    </location>
</feature>
<dbReference type="GO" id="GO:0003723">
    <property type="term" value="F:RNA binding"/>
    <property type="evidence" value="ECO:0007669"/>
    <property type="project" value="InterPro"/>
</dbReference>
<organism evidence="6 7">
    <name type="scientific">Arachis hypogaea</name>
    <name type="common">Peanut</name>
    <dbReference type="NCBI Taxonomy" id="3818"/>
    <lineage>
        <taxon>Eukaryota</taxon>
        <taxon>Viridiplantae</taxon>
        <taxon>Streptophyta</taxon>
        <taxon>Embryophyta</taxon>
        <taxon>Tracheophyta</taxon>
        <taxon>Spermatophyta</taxon>
        <taxon>Magnoliopsida</taxon>
        <taxon>eudicotyledons</taxon>
        <taxon>Gunneridae</taxon>
        <taxon>Pentapetalae</taxon>
        <taxon>rosids</taxon>
        <taxon>fabids</taxon>
        <taxon>Fabales</taxon>
        <taxon>Fabaceae</taxon>
        <taxon>Papilionoideae</taxon>
        <taxon>50 kb inversion clade</taxon>
        <taxon>dalbergioids sensu lato</taxon>
        <taxon>Dalbergieae</taxon>
        <taxon>Pterocarpus clade</taxon>
        <taxon>Arachis</taxon>
    </lineage>
</organism>
<dbReference type="InterPro" id="IPR011990">
    <property type="entry name" value="TPR-like_helical_dom_sf"/>
</dbReference>
<feature type="repeat" description="PPR" evidence="3">
    <location>
        <begin position="368"/>
        <end position="402"/>
    </location>
</feature>
<evidence type="ECO:0000259" key="5">
    <source>
        <dbReference type="Pfam" id="PF14432"/>
    </source>
</evidence>
<keyword evidence="7" id="KW-1185">Reference proteome</keyword>
<dbReference type="STRING" id="3818.A0A445AED6"/>
<feature type="repeat" description="PPR" evidence="3">
    <location>
        <begin position="165"/>
        <end position="199"/>
    </location>
</feature>
<keyword evidence="4" id="KW-0732">Signal</keyword>
<dbReference type="Proteomes" id="UP000289738">
    <property type="component" value="Chromosome B02"/>
</dbReference>
<accession>A0A445AED6</accession>
<evidence type="ECO:0000313" key="6">
    <source>
        <dbReference type="EMBL" id="RYR24781.1"/>
    </source>
</evidence>
<sequence length="978" mass="109473">MRPLFRCSALHLLPCTLTTTMATSTLLSSNFHRSFRENPRLNHVATVIPNFSSPKSISLTTPSSLTLSHTFKRTTLKEAFQSLMTLFLTHPFSFQFSHPEAFSMVLELCGSEKAVLQGQQVHAFLVKICGLCGSVFLGTKLVHMYGKCGFFSDAEKVFDRMPDRTVFTWNAMLGAYVSSGNHVKALELYREMRVLGVEPDAFTFPCVLKACGALTDRDFGDEIHGFALKCGFGTFVFVCNALIAMYAKCGDLEGARTLFRNMEDKDDPVSWNSVISAHVSEGRSLEALSLYRRMQEVGVASNTYTFVAALQACENPFFVKLGREIHAVILKANHYSDVFVANALIAMYSKCGKMEDAERVFKNMHFKDNISWNTLLSGLVQNDLYTDALNHFRGMQNSGKKPDQVSVLSMIAASGRSGNLLNGMEVHAYAIRNGMDSDIQIGNTLIDMYAKCSYVKYMNRAFESVPEKDLISWTTIIAGYAQNECHLEALNLFRKVQLEGVNADPMMIGSILLACSGLKSKNLIKEIHGYVLKSGLADILLENAIVNVYGEVGHIDYARRVFESIEPKDIVSWTSMITCCIRNGHSTEALEIFYSLNETNIQPDSIALISALSAAASLSSLNKGKEIHGFLIRKDFVLEGAIASSLVDMYACCGTVENSIKIFNSVKNRDLILWTSMISASGMHGHGNEAINLFKKMIDENVIPDHITFLALLHACSHSGLIAEGKKFFDVMKHEYLLEPWQEHYACLVDLLGRSNSLEEAYEFVRNLPVPPSSEVWCSLLGACRIHSNKELGELAAKNLLQSDMDNSGNYVLISNIFAADGRWNDVEEVRLRMKGSGLKKKPGCSWIEAENKIHTFMARDKSHPKSDEIYLKLAQITKLLEEKGGYRAQTKFVFHNVSEEEKTQMLYQHSERLALSYGLLVTPNGTPIRITKNLRICDDCHTFFKIASEICQRPLVVRDANRFHHFERGLCSCRDFW</sequence>
<dbReference type="FunFam" id="1.25.40.10:FF:000351">
    <property type="entry name" value="Pentatricopeptide repeat-containing protein"/>
    <property type="match status" value="1"/>
</dbReference>
<comment type="caution">
    <text evidence="6">The sequence shown here is derived from an EMBL/GenBank/DDBJ whole genome shotgun (WGS) entry which is preliminary data.</text>
</comment>
<dbReference type="Pfam" id="PF13041">
    <property type="entry name" value="PPR_2"/>
    <property type="match status" value="3"/>
</dbReference>
<dbReference type="FunFam" id="1.25.40.10:FF:000073">
    <property type="entry name" value="Pentatricopeptide repeat-containing protein chloroplastic"/>
    <property type="match status" value="3"/>
</dbReference>
<dbReference type="Pfam" id="PF20430">
    <property type="entry name" value="Eplus_motif"/>
    <property type="match status" value="1"/>
</dbReference>
<dbReference type="InterPro" id="IPR046849">
    <property type="entry name" value="E2_motif"/>
</dbReference>
<dbReference type="Pfam" id="PF14432">
    <property type="entry name" value="DYW_deaminase"/>
    <property type="match status" value="1"/>
</dbReference>
<dbReference type="EMBL" id="SDMP01000012">
    <property type="protein sequence ID" value="RYR24781.1"/>
    <property type="molecule type" value="Genomic_DNA"/>
</dbReference>
<dbReference type="PROSITE" id="PS51375">
    <property type="entry name" value="PPR"/>
    <property type="match status" value="8"/>
</dbReference>
<feature type="repeat" description="PPR" evidence="3">
    <location>
        <begin position="235"/>
        <end position="265"/>
    </location>
</feature>
<evidence type="ECO:0000256" key="2">
    <source>
        <dbReference type="ARBA" id="ARBA00022737"/>
    </source>
</evidence>
<dbReference type="Pfam" id="PF01535">
    <property type="entry name" value="PPR"/>
    <property type="match status" value="6"/>
</dbReference>
<feature type="repeat" description="PPR" evidence="3">
    <location>
        <begin position="469"/>
        <end position="503"/>
    </location>
</feature>
<dbReference type="NCBIfam" id="TIGR00756">
    <property type="entry name" value="PPR"/>
    <property type="match status" value="7"/>
</dbReference>
<keyword evidence="2" id="KW-0677">Repeat</keyword>
<dbReference type="InterPro" id="IPR002885">
    <property type="entry name" value="PPR_rpt"/>
</dbReference>
<feature type="repeat" description="PPR" evidence="3">
    <location>
        <begin position="569"/>
        <end position="603"/>
    </location>
</feature>
<name>A0A445AED6_ARAHY</name>
<dbReference type="AlphaFoldDB" id="A0A445AED6"/>
<evidence type="ECO:0000256" key="1">
    <source>
        <dbReference type="ARBA" id="ARBA00006643"/>
    </source>
</evidence>
<feature type="repeat" description="PPR" evidence="3">
    <location>
        <begin position="337"/>
        <end position="367"/>
    </location>
</feature>
<feature type="chain" id="PRO_5019425522" description="DYW domain-containing protein" evidence="4">
    <location>
        <begin position="23"/>
        <end position="978"/>
    </location>
</feature>
<reference evidence="6 7" key="1">
    <citation type="submission" date="2019-01" db="EMBL/GenBank/DDBJ databases">
        <title>Sequencing of cultivated peanut Arachis hypogaea provides insights into genome evolution and oil improvement.</title>
        <authorList>
            <person name="Chen X."/>
        </authorList>
    </citation>
    <scope>NUCLEOTIDE SEQUENCE [LARGE SCALE GENOMIC DNA]</scope>
    <source>
        <strain evidence="7">cv. Fuhuasheng</strain>
        <tissue evidence="6">Leaves</tissue>
    </source>
</reference>
<dbReference type="PANTHER" id="PTHR47926:SF377">
    <property type="entry name" value="OS04G0469400 PROTEIN"/>
    <property type="match status" value="1"/>
</dbReference>
<dbReference type="InterPro" id="IPR032867">
    <property type="entry name" value="DYW_dom"/>
</dbReference>
<dbReference type="Pfam" id="PF20431">
    <property type="entry name" value="E_motif"/>
    <property type="match status" value="1"/>
</dbReference>
<evidence type="ECO:0000256" key="3">
    <source>
        <dbReference type="PROSITE-ProRule" id="PRU00708"/>
    </source>
</evidence>
<feature type="repeat" description="PPR" evidence="3">
    <location>
        <begin position="670"/>
        <end position="704"/>
    </location>
</feature>
<dbReference type="FunFam" id="1.25.40.10:FF:000031">
    <property type="entry name" value="Pentatricopeptide repeat-containing protein mitochondrial"/>
    <property type="match status" value="1"/>
</dbReference>
<dbReference type="InterPro" id="IPR046960">
    <property type="entry name" value="PPR_At4g14850-like_plant"/>
</dbReference>
<dbReference type="PANTHER" id="PTHR47926">
    <property type="entry name" value="PENTATRICOPEPTIDE REPEAT-CONTAINING PROTEIN"/>
    <property type="match status" value="1"/>
</dbReference>
<dbReference type="Gene3D" id="1.25.40.10">
    <property type="entry name" value="Tetratricopeptide repeat domain"/>
    <property type="match status" value="6"/>
</dbReference>
<dbReference type="OrthoDB" id="1846880at2759"/>
<gene>
    <name evidence="6" type="ORF">Ahy_B02g058323</name>
</gene>
<dbReference type="FunFam" id="1.25.40.10:FF:000366">
    <property type="entry name" value="Pentatricopeptide (PPR) repeat-containing protein"/>
    <property type="match status" value="1"/>
</dbReference>
<comment type="similarity">
    <text evidence="1">Belongs to the PPR family. PCMP-H subfamily.</text>
</comment>
<dbReference type="FunFam" id="1.25.40.10:FF:000725">
    <property type="entry name" value="Pentatricopeptide repeat-containing protein At3g63370, chloroplastic"/>
    <property type="match status" value="1"/>
</dbReference>
<evidence type="ECO:0000313" key="7">
    <source>
        <dbReference type="Proteomes" id="UP000289738"/>
    </source>
</evidence>
<protein>
    <recommendedName>
        <fullName evidence="5">DYW domain-containing protein</fullName>
    </recommendedName>
</protein>
<dbReference type="Gramene" id="arahy.Tifrunner.gnm2.ann2.Ah12g111700.1">
    <property type="protein sequence ID" value="arahy.Tifrunner.gnm2.ann2.Ah12g111700.1-CDS-1"/>
    <property type="gene ID" value="arahy.Tifrunner.gnm2.ann2.Ah12g111700"/>
</dbReference>
<feature type="repeat" description="PPR" evidence="3">
    <location>
        <begin position="267"/>
        <end position="301"/>
    </location>
</feature>